<dbReference type="GO" id="GO:0022857">
    <property type="term" value="F:transmembrane transporter activity"/>
    <property type="evidence" value="ECO:0007669"/>
    <property type="project" value="InterPro"/>
</dbReference>
<dbReference type="AlphaFoldDB" id="A0A263D2V7"/>
<reference evidence="3 4" key="1">
    <citation type="submission" date="2017-07" db="EMBL/GenBank/DDBJ databases">
        <title>Amycolatopsis antarcticus sp. nov., isolated from the surface of an Antarcticus brown macroalga.</title>
        <authorList>
            <person name="Wang J."/>
            <person name="Leiva S."/>
            <person name="Huang J."/>
            <person name="Huang Y."/>
        </authorList>
    </citation>
    <scope>NUCLEOTIDE SEQUENCE [LARGE SCALE GENOMIC DNA]</scope>
    <source>
        <strain evidence="3 4">AU-G6</strain>
    </source>
</reference>
<dbReference type="GO" id="GO:0043190">
    <property type="term" value="C:ATP-binding cassette (ABC) transporter complex"/>
    <property type="evidence" value="ECO:0007669"/>
    <property type="project" value="InterPro"/>
</dbReference>
<accession>A0A263D2V7</accession>
<keyword evidence="4" id="KW-1185">Reference proteome</keyword>
<dbReference type="Gene3D" id="3.40.190.120">
    <property type="entry name" value="Osmoprotection protein (prox), domain 2"/>
    <property type="match status" value="1"/>
</dbReference>
<dbReference type="Pfam" id="PF04069">
    <property type="entry name" value="OpuAC"/>
    <property type="match status" value="1"/>
</dbReference>
<proteinExistence type="predicted"/>
<feature type="domain" description="ABC-type glycine betaine transport system substrate-binding" evidence="2">
    <location>
        <begin position="51"/>
        <end position="316"/>
    </location>
</feature>
<feature type="signal peptide" evidence="1">
    <location>
        <begin position="1"/>
        <end position="25"/>
    </location>
</feature>
<gene>
    <name evidence="3" type="ORF">CFN78_12880</name>
</gene>
<evidence type="ECO:0000313" key="4">
    <source>
        <dbReference type="Proteomes" id="UP000242444"/>
    </source>
</evidence>
<evidence type="ECO:0000259" key="2">
    <source>
        <dbReference type="Pfam" id="PF04069"/>
    </source>
</evidence>
<evidence type="ECO:0000256" key="1">
    <source>
        <dbReference type="SAM" id="SignalP"/>
    </source>
</evidence>
<dbReference type="OrthoDB" id="9781705at2"/>
<feature type="chain" id="PRO_5012379263" evidence="1">
    <location>
        <begin position="26"/>
        <end position="332"/>
    </location>
</feature>
<sequence>MSTRTKRVKAALAVTLAGFSLTACGLETNASIPFQIEPGSIAAVPALEGVEITVGSKDFTENILLGYMAEIALSAAGAEVTDLTDIKGSNSSRQALEAGQTDVTWEYTGTGWISYQGNEKPIPDEQQQYDAVNKADQEQNGITWLDYSPVNNTYAFATTAEYAEKNGLNTTSDMTEFLKQNPAEAVFCLETEFVSRQDGFPGVQQTYGFPSGEIKQFGTGAIYAAVASGTCQFGEIFTTDGRIAGLNLKVLEDDKKFFPQYNAAATLRTEFLEQHPEIRGVLEPLGQAMDNTQMIELCKQVDVDGRDPGDVALDWMVSKGFVKSPDSTVQAS</sequence>
<dbReference type="EMBL" id="NKYE01000007">
    <property type="protein sequence ID" value="OZM72539.1"/>
    <property type="molecule type" value="Genomic_DNA"/>
</dbReference>
<dbReference type="PROSITE" id="PS51257">
    <property type="entry name" value="PROKAR_LIPOPROTEIN"/>
    <property type="match status" value="1"/>
</dbReference>
<comment type="caution">
    <text evidence="3">The sequence shown here is derived from an EMBL/GenBank/DDBJ whole genome shotgun (WGS) entry which is preliminary data.</text>
</comment>
<dbReference type="InterPro" id="IPR007210">
    <property type="entry name" value="ABC_Gly_betaine_transp_sub-bd"/>
</dbReference>
<dbReference type="SUPFAM" id="SSF53850">
    <property type="entry name" value="Periplasmic binding protein-like II"/>
    <property type="match status" value="1"/>
</dbReference>
<dbReference type="InParanoid" id="A0A263D2V7"/>
<name>A0A263D2V7_9PSEU</name>
<dbReference type="RefSeq" id="WP_094863016.1">
    <property type="nucleotide sequence ID" value="NZ_NKYE01000007.1"/>
</dbReference>
<dbReference type="CDD" id="cd13611">
    <property type="entry name" value="PBP2_YehZ"/>
    <property type="match status" value="1"/>
</dbReference>
<evidence type="ECO:0000313" key="3">
    <source>
        <dbReference type="EMBL" id="OZM72539.1"/>
    </source>
</evidence>
<organism evidence="3 4">
    <name type="scientific">Amycolatopsis antarctica</name>
    <dbReference type="NCBI Taxonomy" id="1854586"/>
    <lineage>
        <taxon>Bacteria</taxon>
        <taxon>Bacillati</taxon>
        <taxon>Actinomycetota</taxon>
        <taxon>Actinomycetes</taxon>
        <taxon>Pseudonocardiales</taxon>
        <taxon>Pseudonocardiaceae</taxon>
        <taxon>Amycolatopsis</taxon>
    </lineage>
</organism>
<keyword evidence="1" id="KW-0732">Signal</keyword>
<dbReference type="Proteomes" id="UP000242444">
    <property type="component" value="Unassembled WGS sequence"/>
</dbReference>
<dbReference type="Gene3D" id="3.40.190.10">
    <property type="entry name" value="Periplasmic binding protein-like II"/>
    <property type="match status" value="1"/>
</dbReference>
<protein>
    <submittedName>
        <fullName evidence="3">Glycine/betaine ABC transporter substrate-binding protein</fullName>
    </submittedName>
</protein>